<evidence type="ECO:0000256" key="1">
    <source>
        <dbReference type="ARBA" id="ARBA00009670"/>
    </source>
</evidence>
<feature type="transmembrane region" description="Helical" evidence="2">
    <location>
        <begin position="494"/>
        <end position="514"/>
    </location>
</feature>
<dbReference type="RefSeq" id="WP_276620796.1">
    <property type="nucleotide sequence ID" value="NZ_DCDX01000044.1"/>
</dbReference>
<dbReference type="Proteomes" id="UP000263273">
    <property type="component" value="Unassembled WGS sequence"/>
</dbReference>
<protein>
    <recommendedName>
        <fullName evidence="3">ABC1 atypical kinase-like domain-containing protein</fullName>
    </recommendedName>
</protein>
<dbReference type="PANTHER" id="PTHR10566">
    <property type="entry name" value="CHAPERONE-ACTIVITY OF BC1 COMPLEX CABC1 -RELATED"/>
    <property type="match status" value="1"/>
</dbReference>
<comment type="similarity">
    <text evidence="1">Belongs to the protein kinase superfamily. ADCK protein kinase family.</text>
</comment>
<evidence type="ECO:0000313" key="4">
    <source>
        <dbReference type="EMBL" id="HBK54323.1"/>
    </source>
</evidence>
<feature type="transmembrane region" description="Helical" evidence="2">
    <location>
        <begin position="526"/>
        <end position="546"/>
    </location>
</feature>
<name>A0A354YYA4_9FIRM</name>
<dbReference type="Pfam" id="PF03109">
    <property type="entry name" value="ABC1"/>
    <property type="match status" value="1"/>
</dbReference>
<sequence>MGLLQRIRHIRRRQQIVGVLVKNGFGYMIQRLGLDSLTPLAERPTLVAERPGDRLLAQKLRQSLVELGPTFVKLGQVLSTRPDLLPPVYIEELERLQDKVEAMPNVELMKQLLSELGHPDEVFAEFNPEPLAAASIGQVHLARLKSGEEVIVKVQRPGIEKVVQNDLEIVLGLAHLSEMRSSEARRLSIKDMVEEFSRMFMRELDYAREARSTERVYQNFAGDQRVVIPRVYWEYTTGKVLTEEYLSGVKLSDLEEIDRRGWNRRKISQLGTETFLSQIILHGFYQADPHPGNILLLDENRIAFIDFGQIGSLSETRLIHLGELLLAISKQNMDKAMSSLQDMGIVGELDDIEDFQEDFADLIKSVSGSIGKLDINRLRNELMDLSYRHQLKMPAYLTGLMKALITVEGVGKKLDPGYDFMETARPLANKVLEERLKAESVYKYIRRKYYQDIKPLAALPSNFNKLVRRTSEGQLKVRMELDLSDKAYHGISRLISRLSASLIITGALIGSSFILQANHAAWVEEYSFLGVLGFGVAIVSLVVFLISSLRP</sequence>
<dbReference type="STRING" id="378794.GCA_001570625_02830"/>
<keyword evidence="2" id="KW-0472">Membrane</keyword>
<dbReference type="InterPro" id="IPR004147">
    <property type="entry name" value="ABC1_dom"/>
</dbReference>
<dbReference type="AlphaFoldDB" id="A0A354YYA4"/>
<comment type="caution">
    <text evidence="4">The sequence shown here is derived from an EMBL/GenBank/DDBJ whole genome shotgun (WGS) entry which is preliminary data.</text>
</comment>
<keyword evidence="2" id="KW-0812">Transmembrane</keyword>
<evidence type="ECO:0000256" key="2">
    <source>
        <dbReference type="SAM" id="Phobius"/>
    </source>
</evidence>
<dbReference type="PANTHER" id="PTHR10566:SF113">
    <property type="entry name" value="PROTEIN ACTIVITY OF BC1 COMPLEX KINASE 7, CHLOROPLASTIC"/>
    <property type="match status" value="1"/>
</dbReference>
<dbReference type="EMBL" id="DNZF01000223">
    <property type="protein sequence ID" value="HBK54323.1"/>
    <property type="molecule type" value="Genomic_DNA"/>
</dbReference>
<gene>
    <name evidence="4" type="ORF">DDZ44_10335</name>
</gene>
<accession>A0A354YYA4</accession>
<dbReference type="InterPro" id="IPR050154">
    <property type="entry name" value="UbiB_kinase"/>
</dbReference>
<evidence type="ECO:0000313" key="5">
    <source>
        <dbReference type="Proteomes" id="UP000263273"/>
    </source>
</evidence>
<organism evidence="4 5">
    <name type="scientific">Syntrophomonas wolfei</name>
    <dbReference type="NCBI Taxonomy" id="863"/>
    <lineage>
        <taxon>Bacteria</taxon>
        <taxon>Bacillati</taxon>
        <taxon>Bacillota</taxon>
        <taxon>Clostridia</taxon>
        <taxon>Eubacteriales</taxon>
        <taxon>Syntrophomonadaceae</taxon>
        <taxon>Syntrophomonas</taxon>
    </lineage>
</organism>
<keyword evidence="2" id="KW-1133">Transmembrane helix</keyword>
<proteinExistence type="inferred from homology"/>
<reference evidence="4 5" key="1">
    <citation type="journal article" date="2018" name="Nat. Biotechnol.">
        <title>A standardized bacterial taxonomy based on genome phylogeny substantially revises the tree of life.</title>
        <authorList>
            <person name="Parks D.H."/>
            <person name="Chuvochina M."/>
            <person name="Waite D.W."/>
            <person name="Rinke C."/>
            <person name="Skarshewski A."/>
            <person name="Chaumeil P.A."/>
            <person name="Hugenholtz P."/>
        </authorList>
    </citation>
    <scope>NUCLEOTIDE SEQUENCE [LARGE SCALE GENOMIC DNA]</scope>
    <source>
        <strain evidence="4">UBA10948</strain>
    </source>
</reference>
<dbReference type="InterPro" id="IPR011009">
    <property type="entry name" value="Kinase-like_dom_sf"/>
</dbReference>
<feature type="domain" description="ABC1 atypical kinase-like" evidence="3">
    <location>
        <begin position="95"/>
        <end position="337"/>
    </location>
</feature>
<dbReference type="SUPFAM" id="SSF56112">
    <property type="entry name" value="Protein kinase-like (PK-like)"/>
    <property type="match status" value="1"/>
</dbReference>
<dbReference type="CDD" id="cd05121">
    <property type="entry name" value="ABC1_ADCK3-like"/>
    <property type="match status" value="1"/>
</dbReference>
<evidence type="ECO:0000259" key="3">
    <source>
        <dbReference type="Pfam" id="PF03109"/>
    </source>
</evidence>